<dbReference type="Pfam" id="PF00669">
    <property type="entry name" value="Flagellin_N"/>
    <property type="match status" value="1"/>
</dbReference>
<dbReference type="AlphaFoldDB" id="N2B5F7"/>
<dbReference type="SUPFAM" id="SSF64518">
    <property type="entry name" value="Phase 1 flagellin"/>
    <property type="match status" value="1"/>
</dbReference>
<dbReference type="PATRIC" id="fig|1235802.3.peg.1386"/>
<name>N2B5F7_9FIRM</name>
<evidence type="ECO:0000313" key="3">
    <source>
        <dbReference type="Proteomes" id="UP000012589"/>
    </source>
</evidence>
<dbReference type="STRING" id="1235802.C823_01297"/>
<evidence type="ECO:0000259" key="1">
    <source>
        <dbReference type="Pfam" id="PF00669"/>
    </source>
</evidence>
<feature type="domain" description="Flagellin N-terminal" evidence="1">
    <location>
        <begin position="8"/>
        <end position="142"/>
    </location>
</feature>
<dbReference type="PANTHER" id="PTHR42792:SF1">
    <property type="entry name" value="FLAGELLAR HOOK-ASSOCIATED PROTEIN 3"/>
    <property type="match status" value="1"/>
</dbReference>
<dbReference type="InterPro" id="IPR001492">
    <property type="entry name" value="Flagellin"/>
</dbReference>
<organism evidence="2 3">
    <name type="scientific">Eubacterium plexicaudatum ASF492</name>
    <dbReference type="NCBI Taxonomy" id="1235802"/>
    <lineage>
        <taxon>Bacteria</taxon>
        <taxon>Bacillati</taxon>
        <taxon>Bacillota</taxon>
        <taxon>Clostridia</taxon>
        <taxon>Eubacteriales</taxon>
        <taxon>Eubacteriaceae</taxon>
        <taxon>Eubacterium</taxon>
    </lineage>
</organism>
<evidence type="ECO:0000313" key="2">
    <source>
        <dbReference type="EMBL" id="EMZ33758.1"/>
    </source>
</evidence>
<protein>
    <recommendedName>
        <fullName evidence="1">Flagellin N-terminal domain-containing protein</fullName>
    </recommendedName>
</protein>
<dbReference type="InterPro" id="IPR001029">
    <property type="entry name" value="Flagellin_N"/>
</dbReference>
<dbReference type="HOGENOM" id="CLU_024437_4_0_9"/>
<reference evidence="2 3" key="1">
    <citation type="journal article" date="2014" name="Genome Announc.">
        <title>Draft genome sequences of the altered schaedler flora, a defined bacterial community from gnotobiotic mice.</title>
        <authorList>
            <person name="Wannemuehler M.J."/>
            <person name="Overstreet A.M."/>
            <person name="Ward D.V."/>
            <person name="Phillips G.J."/>
        </authorList>
    </citation>
    <scope>NUCLEOTIDE SEQUENCE [LARGE SCALE GENOMIC DNA]</scope>
    <source>
        <strain evidence="2 3">ASF492</strain>
    </source>
</reference>
<dbReference type="PANTHER" id="PTHR42792">
    <property type="entry name" value="FLAGELLIN"/>
    <property type="match status" value="1"/>
</dbReference>
<dbReference type="EMBL" id="AQFT01000039">
    <property type="protein sequence ID" value="EMZ33758.1"/>
    <property type="molecule type" value="Genomic_DNA"/>
</dbReference>
<dbReference type="GO" id="GO:0005198">
    <property type="term" value="F:structural molecule activity"/>
    <property type="evidence" value="ECO:0007669"/>
    <property type="project" value="InterPro"/>
</dbReference>
<dbReference type="Proteomes" id="UP000012589">
    <property type="component" value="Unassembled WGS sequence"/>
</dbReference>
<comment type="caution">
    <text evidence="2">The sequence shown here is derived from an EMBL/GenBank/DDBJ whole genome shotgun (WGS) entry which is preliminary data.</text>
</comment>
<dbReference type="OrthoDB" id="9758307at2"/>
<accession>N2B5F7</accession>
<proteinExistence type="predicted"/>
<gene>
    <name evidence="2" type="ORF">C823_01297</name>
</gene>
<dbReference type="GO" id="GO:0009288">
    <property type="term" value="C:bacterial-type flagellum"/>
    <property type="evidence" value="ECO:0007669"/>
    <property type="project" value="InterPro"/>
</dbReference>
<dbReference type="Gene3D" id="1.20.1330.10">
    <property type="entry name" value="f41 fragment of flagellin, N-terminal domain"/>
    <property type="match status" value="2"/>
</dbReference>
<dbReference type="eggNOG" id="COG1344">
    <property type="taxonomic scope" value="Bacteria"/>
</dbReference>
<sequence>MMRVTNSMIVKRTKTNINANRAKVDHTNNQMSIQKKITKPSDNPIIAIRALRLRSTLSTITQYYDNNIPDTESWMECTQTAMINMKDLITDAKKQAIYGTNDPLQPENREAILKELQSLQQQIYSEGNADYDQRTIFTGYKTNQNVTFMNTAEAKAEHYKITETFDYKQIEDKEYYKGRFDDTSNTTILGDPNANPPIPPADIPVFDDVQLNRLRLAYDNITADQNSLSVTVTDRTTGVKSTITMSADGKTFGVDGCTFEMGMDTSVTPNVPVINVTPPSGYTAVPAQFGNLANGSYTTQLYKTSDYDFTTTPPTALPGITAEPPKSASVNYSSTAPELSGTVNGQTLVYKVRDTADLRKNGYDVADNEIVFDNASGELIFTDKTAEIFDAGKATFSFTYDKNGFAEGELHPEYFFNCTRYMSERDDIVYENFDENGEWITQAIKYNIANGQQMQINTEARDVFDTNIRRDITELIDVVQYAISANKIVDELEEKVKNANPADLEQLNKWLDAAKKQRDYANQNMHDTYSAYIDKFQGYLDDINLGITNLGGRQARVELTKNRMSVQKSTFKELKSMNEDMDLSDLVINYTAASVSYQAALQAAAKIGKMTLLDFI</sequence>
<keyword evidence="3" id="KW-1185">Reference proteome</keyword>